<evidence type="ECO:0000313" key="10">
    <source>
        <dbReference type="Proteomes" id="UP000027456"/>
    </source>
</evidence>
<dbReference type="PROSITE" id="PS50850">
    <property type="entry name" value="MFS"/>
    <property type="match status" value="1"/>
</dbReference>
<keyword evidence="5 7" id="KW-0472">Membrane</keyword>
<sequence length="140" mass="15443">MSNEQQPLLESTQGSHENISPSVEGASSSALRQYEGDEQKRTPLPMKQITVLLLVLLSEPIAYSVIYPFIARLVNETGVTGGNESKIGYYAGMIESVFFLTESVFTLQYGRISDQIGRRPVLMFGLFGQALSIFLFGLSK</sequence>
<keyword evidence="10" id="KW-1185">Reference proteome</keyword>
<dbReference type="Proteomes" id="UP000027456">
    <property type="component" value="Unassembled WGS sequence"/>
</dbReference>
<evidence type="ECO:0000256" key="5">
    <source>
        <dbReference type="ARBA" id="ARBA00023136"/>
    </source>
</evidence>
<comment type="subcellular location">
    <subcellularLocation>
        <location evidence="1">Membrane</location>
        <topology evidence="1">Multi-pass membrane protein</topology>
    </subcellularLocation>
</comment>
<evidence type="ECO:0000256" key="1">
    <source>
        <dbReference type="ARBA" id="ARBA00004141"/>
    </source>
</evidence>
<dbReference type="EMBL" id="AZST01001038">
    <property type="protein sequence ID" value="KEP46584.1"/>
    <property type="molecule type" value="Genomic_DNA"/>
</dbReference>
<dbReference type="SUPFAM" id="SSF103473">
    <property type="entry name" value="MFS general substrate transporter"/>
    <property type="match status" value="1"/>
</dbReference>
<dbReference type="AlphaFoldDB" id="A0A074RIG5"/>
<comment type="caution">
    <text evidence="9">The sequence shown here is derived from an EMBL/GenBank/DDBJ whole genome shotgun (WGS) entry which is preliminary data.</text>
</comment>
<feature type="transmembrane region" description="Helical" evidence="7">
    <location>
        <begin position="49"/>
        <end position="70"/>
    </location>
</feature>
<evidence type="ECO:0000256" key="3">
    <source>
        <dbReference type="ARBA" id="ARBA00022692"/>
    </source>
</evidence>
<accession>A0A074RIG5</accession>
<evidence type="ECO:0000256" key="7">
    <source>
        <dbReference type="SAM" id="Phobius"/>
    </source>
</evidence>
<feature type="compositionally biased region" description="Polar residues" evidence="6">
    <location>
        <begin position="1"/>
        <end position="31"/>
    </location>
</feature>
<dbReference type="OrthoDB" id="419616at2759"/>
<dbReference type="PANTHER" id="PTHR23504:SF15">
    <property type="entry name" value="MAJOR FACILITATOR SUPERFAMILY (MFS) PROFILE DOMAIN-CONTAINING PROTEIN"/>
    <property type="match status" value="1"/>
</dbReference>
<proteinExistence type="predicted"/>
<feature type="non-terminal residue" evidence="9">
    <location>
        <position position="140"/>
    </location>
</feature>
<keyword evidence="3 7" id="KW-0812">Transmembrane</keyword>
<feature type="transmembrane region" description="Helical" evidence="7">
    <location>
        <begin position="90"/>
        <end position="109"/>
    </location>
</feature>
<dbReference type="GO" id="GO:0016020">
    <property type="term" value="C:membrane"/>
    <property type="evidence" value="ECO:0007669"/>
    <property type="project" value="UniProtKB-SubCell"/>
</dbReference>
<evidence type="ECO:0000313" key="9">
    <source>
        <dbReference type="EMBL" id="KEP46584.1"/>
    </source>
</evidence>
<dbReference type="InterPro" id="IPR036259">
    <property type="entry name" value="MFS_trans_sf"/>
</dbReference>
<dbReference type="PANTHER" id="PTHR23504">
    <property type="entry name" value="MAJOR FACILITATOR SUPERFAMILY DOMAIN-CONTAINING PROTEIN 10"/>
    <property type="match status" value="1"/>
</dbReference>
<organism evidence="9 10">
    <name type="scientific">Rhizoctonia solani 123E</name>
    <dbReference type="NCBI Taxonomy" id="1423351"/>
    <lineage>
        <taxon>Eukaryota</taxon>
        <taxon>Fungi</taxon>
        <taxon>Dikarya</taxon>
        <taxon>Basidiomycota</taxon>
        <taxon>Agaricomycotina</taxon>
        <taxon>Agaricomycetes</taxon>
        <taxon>Cantharellales</taxon>
        <taxon>Ceratobasidiaceae</taxon>
        <taxon>Rhizoctonia</taxon>
    </lineage>
</organism>
<feature type="region of interest" description="Disordered" evidence="6">
    <location>
        <begin position="1"/>
        <end position="39"/>
    </location>
</feature>
<dbReference type="Pfam" id="PF07690">
    <property type="entry name" value="MFS_1"/>
    <property type="match status" value="1"/>
</dbReference>
<evidence type="ECO:0000256" key="6">
    <source>
        <dbReference type="SAM" id="MobiDB-lite"/>
    </source>
</evidence>
<feature type="domain" description="Major facilitator superfamily (MFS) profile" evidence="8">
    <location>
        <begin position="48"/>
        <end position="140"/>
    </location>
</feature>
<name>A0A074RIG5_9AGAM</name>
<reference evidence="9 10" key="1">
    <citation type="submission" date="2013-12" db="EMBL/GenBank/DDBJ databases">
        <authorList>
            <person name="Cubeta M."/>
            <person name="Pakala S."/>
            <person name="Fedorova N."/>
            <person name="Thomas E."/>
            <person name="Dean R."/>
            <person name="Jabaji S."/>
            <person name="Neate S."/>
            <person name="Toda T."/>
            <person name="Tavantzis S."/>
            <person name="Vilgalys R."/>
            <person name="Bharathan N."/>
            <person name="Pakala S."/>
            <person name="Losada L.S."/>
            <person name="Zafar N."/>
            <person name="Nierman W."/>
        </authorList>
    </citation>
    <scope>NUCLEOTIDE SEQUENCE [LARGE SCALE GENOMIC DNA]</scope>
    <source>
        <strain evidence="9 10">123E</strain>
    </source>
</reference>
<dbReference type="Gene3D" id="1.20.1250.20">
    <property type="entry name" value="MFS general substrate transporter like domains"/>
    <property type="match status" value="1"/>
</dbReference>
<dbReference type="HOGENOM" id="CLU_1839980_0_0_1"/>
<protein>
    <submittedName>
        <fullName evidence="9">MFS general substrate transporter</fullName>
    </submittedName>
</protein>
<evidence type="ECO:0000256" key="2">
    <source>
        <dbReference type="ARBA" id="ARBA00022448"/>
    </source>
</evidence>
<evidence type="ECO:0000256" key="4">
    <source>
        <dbReference type="ARBA" id="ARBA00022989"/>
    </source>
</evidence>
<dbReference type="GO" id="GO:0022857">
    <property type="term" value="F:transmembrane transporter activity"/>
    <property type="evidence" value="ECO:0007669"/>
    <property type="project" value="InterPro"/>
</dbReference>
<keyword evidence="2" id="KW-0813">Transport</keyword>
<dbReference type="InterPro" id="IPR011701">
    <property type="entry name" value="MFS"/>
</dbReference>
<feature type="transmembrane region" description="Helical" evidence="7">
    <location>
        <begin position="121"/>
        <end position="139"/>
    </location>
</feature>
<keyword evidence="4 7" id="KW-1133">Transmembrane helix</keyword>
<evidence type="ECO:0000259" key="8">
    <source>
        <dbReference type="PROSITE" id="PS50850"/>
    </source>
</evidence>
<dbReference type="InterPro" id="IPR020846">
    <property type="entry name" value="MFS_dom"/>
</dbReference>
<gene>
    <name evidence="9" type="ORF">V565_191470</name>
</gene>